<dbReference type="CDD" id="cd00028">
    <property type="entry name" value="B_lectin"/>
    <property type="match status" value="1"/>
</dbReference>
<evidence type="ECO:0000256" key="3">
    <source>
        <dbReference type="ARBA" id="ARBA00022729"/>
    </source>
</evidence>
<dbReference type="InterPro" id="IPR000858">
    <property type="entry name" value="S_locus_glycoprot_dom"/>
</dbReference>
<organism evidence="10">
    <name type="scientific">Setaria italica</name>
    <name type="common">Foxtail millet</name>
    <name type="synonym">Panicum italicum</name>
    <dbReference type="NCBI Taxonomy" id="4555"/>
    <lineage>
        <taxon>Eukaryota</taxon>
        <taxon>Viridiplantae</taxon>
        <taxon>Streptophyta</taxon>
        <taxon>Embryophyta</taxon>
        <taxon>Tracheophyta</taxon>
        <taxon>Spermatophyta</taxon>
        <taxon>Magnoliopsida</taxon>
        <taxon>Liliopsida</taxon>
        <taxon>Poales</taxon>
        <taxon>Poaceae</taxon>
        <taxon>PACMAD clade</taxon>
        <taxon>Panicoideae</taxon>
        <taxon>Panicodae</taxon>
        <taxon>Paniceae</taxon>
        <taxon>Cenchrinae</taxon>
        <taxon>Setaria</taxon>
    </lineage>
</organism>
<dbReference type="OrthoDB" id="4062651at2759"/>
<feature type="domain" description="Bulb-type lectin" evidence="9">
    <location>
        <begin position="1"/>
        <end position="108"/>
    </location>
</feature>
<dbReference type="Gene3D" id="2.90.10.30">
    <property type="match status" value="1"/>
</dbReference>
<comment type="catalytic activity">
    <reaction evidence="6">
        <text>L-threonyl-[protein] + ATP = O-phospho-L-threonyl-[protein] + ADP + H(+)</text>
        <dbReference type="Rhea" id="RHEA:46608"/>
        <dbReference type="Rhea" id="RHEA-COMP:11060"/>
        <dbReference type="Rhea" id="RHEA-COMP:11605"/>
        <dbReference type="ChEBI" id="CHEBI:15378"/>
        <dbReference type="ChEBI" id="CHEBI:30013"/>
        <dbReference type="ChEBI" id="CHEBI:30616"/>
        <dbReference type="ChEBI" id="CHEBI:61977"/>
        <dbReference type="ChEBI" id="CHEBI:456216"/>
        <dbReference type="EC" id="2.7.11.1"/>
    </reaction>
</comment>
<dbReference type="SUPFAM" id="SSF51110">
    <property type="entry name" value="alpha-D-mannose-specific plant lectins"/>
    <property type="match status" value="1"/>
</dbReference>
<dbReference type="STRING" id="4555.A0A368S177"/>
<dbReference type="PROSITE" id="PS50927">
    <property type="entry name" value="BULB_LECTIN"/>
    <property type="match status" value="1"/>
</dbReference>
<dbReference type="GO" id="GO:0048544">
    <property type="term" value="P:recognition of pollen"/>
    <property type="evidence" value="ECO:0007669"/>
    <property type="project" value="InterPro"/>
</dbReference>
<evidence type="ECO:0000259" key="9">
    <source>
        <dbReference type="PROSITE" id="PS50927"/>
    </source>
</evidence>
<dbReference type="EMBL" id="CM003534">
    <property type="protein sequence ID" value="RCV35590.1"/>
    <property type="molecule type" value="Genomic_DNA"/>
</dbReference>
<feature type="compositionally biased region" description="Polar residues" evidence="8">
    <location>
        <begin position="340"/>
        <end position="357"/>
    </location>
</feature>
<dbReference type="Pfam" id="PF01453">
    <property type="entry name" value="B_lectin"/>
    <property type="match status" value="1"/>
</dbReference>
<evidence type="ECO:0000256" key="5">
    <source>
        <dbReference type="ARBA" id="ARBA00023170"/>
    </source>
</evidence>
<evidence type="ECO:0000256" key="1">
    <source>
        <dbReference type="ARBA" id="ARBA00004479"/>
    </source>
</evidence>
<evidence type="ECO:0000256" key="2">
    <source>
        <dbReference type="ARBA" id="ARBA00012513"/>
    </source>
</evidence>
<sequence>MEPLLWAPSFSPSNSSTSFYVGIWYNSVPERTVVWVANRDNSITSPYSVTLAVTNRSDLVLSDPGGRIYWSTKNSITTVGIGASAVLLNEGNLVLRSSDGTVLWQSFDHPTDTILPGMPFRVVNYRTRFAERLVSWKGPQDPSSGNFSFSGGVSSGIQLFIWNGSSPSWRSTAWDGEMVGSYKPSAYASSVIITTIVANGDEISLTYSVVSGDGPPAPGTHARMSYTGRFEFRIWNSSASAWTILEANPRPGCEHYAACGPFGYCDATEAVPTCKCPDGFEPANGTRPSGGCARKTPLRCGGEEGGHFAILQGMKTPATAVFLRNRSLLWGRRSLRGLQRTSRGQENCSQQQEQPTRNPAPRYIRASRDPFKTSSIEYKQTTYKM</sequence>
<dbReference type="GO" id="GO:0016020">
    <property type="term" value="C:membrane"/>
    <property type="evidence" value="ECO:0007669"/>
    <property type="project" value="UniProtKB-SubCell"/>
</dbReference>
<dbReference type="PANTHER" id="PTHR32444">
    <property type="entry name" value="BULB-TYPE LECTIN DOMAIN-CONTAINING PROTEIN"/>
    <property type="match status" value="1"/>
</dbReference>
<evidence type="ECO:0000256" key="7">
    <source>
        <dbReference type="ARBA" id="ARBA00048679"/>
    </source>
</evidence>
<dbReference type="Pfam" id="PF00954">
    <property type="entry name" value="S_locus_glycop"/>
    <property type="match status" value="1"/>
</dbReference>
<comment type="catalytic activity">
    <reaction evidence="7">
        <text>L-seryl-[protein] + ATP = O-phospho-L-seryl-[protein] + ADP + H(+)</text>
        <dbReference type="Rhea" id="RHEA:17989"/>
        <dbReference type="Rhea" id="RHEA-COMP:9863"/>
        <dbReference type="Rhea" id="RHEA-COMP:11604"/>
        <dbReference type="ChEBI" id="CHEBI:15378"/>
        <dbReference type="ChEBI" id="CHEBI:29999"/>
        <dbReference type="ChEBI" id="CHEBI:30616"/>
        <dbReference type="ChEBI" id="CHEBI:83421"/>
        <dbReference type="ChEBI" id="CHEBI:456216"/>
        <dbReference type="EC" id="2.7.11.1"/>
    </reaction>
</comment>
<keyword evidence="5" id="KW-0675">Receptor</keyword>
<evidence type="ECO:0000256" key="4">
    <source>
        <dbReference type="ARBA" id="ARBA00023157"/>
    </source>
</evidence>
<accession>A0A368S177</accession>
<dbReference type="GO" id="GO:0004674">
    <property type="term" value="F:protein serine/threonine kinase activity"/>
    <property type="evidence" value="ECO:0007669"/>
    <property type="project" value="UniProtKB-EC"/>
</dbReference>
<dbReference type="GO" id="GO:0051707">
    <property type="term" value="P:response to other organism"/>
    <property type="evidence" value="ECO:0007669"/>
    <property type="project" value="UniProtKB-ARBA"/>
</dbReference>
<dbReference type="InterPro" id="IPR001480">
    <property type="entry name" value="Bulb-type_lectin_dom"/>
</dbReference>
<dbReference type="PANTHER" id="PTHR32444:SF145">
    <property type="entry name" value="OS04G0226600 PROTEIN"/>
    <property type="match status" value="1"/>
</dbReference>
<dbReference type="InterPro" id="IPR036426">
    <property type="entry name" value="Bulb-type_lectin_dom_sf"/>
</dbReference>
<reference evidence="10" key="1">
    <citation type="journal article" date="2012" name="Nat. Biotechnol.">
        <title>Reference genome sequence of the model plant Setaria.</title>
        <authorList>
            <person name="Bennetzen J.L."/>
            <person name="Schmutz J."/>
            <person name="Wang H."/>
            <person name="Percifield R."/>
            <person name="Hawkins J."/>
            <person name="Pontaroli A.C."/>
            <person name="Estep M."/>
            <person name="Feng L."/>
            <person name="Vaughn J.N."/>
            <person name="Grimwood J."/>
            <person name="Jenkins J."/>
            <person name="Barry K."/>
            <person name="Lindquist E."/>
            <person name="Hellsten U."/>
            <person name="Deshpande S."/>
            <person name="Wang X."/>
            <person name="Wu X."/>
            <person name="Mitros T."/>
            <person name="Triplett J."/>
            <person name="Yang X."/>
            <person name="Ye C.Y."/>
            <person name="Mauro-Herrera M."/>
            <person name="Wang L."/>
            <person name="Li P."/>
            <person name="Sharma M."/>
            <person name="Sharma R."/>
            <person name="Ronald P.C."/>
            <person name="Panaud O."/>
            <person name="Kellogg E.A."/>
            <person name="Brutnell T.P."/>
            <person name="Doust A.N."/>
            <person name="Tuskan G.A."/>
            <person name="Rokhsar D."/>
            <person name="Devos K.M."/>
        </authorList>
    </citation>
    <scope>NUCLEOTIDE SEQUENCE [LARGE SCALE GENOMIC DNA]</scope>
    <source>
        <strain evidence="10">Yugu1</strain>
    </source>
</reference>
<dbReference type="SMART" id="SM00108">
    <property type="entry name" value="B_lectin"/>
    <property type="match status" value="1"/>
</dbReference>
<protein>
    <recommendedName>
        <fullName evidence="2">non-specific serine/threonine protein kinase</fullName>
        <ecNumber evidence="2">2.7.11.1</ecNumber>
    </recommendedName>
</protein>
<keyword evidence="4" id="KW-1015">Disulfide bond</keyword>
<keyword evidence="3" id="KW-0732">Signal</keyword>
<evidence type="ECO:0000256" key="8">
    <source>
        <dbReference type="SAM" id="MobiDB-lite"/>
    </source>
</evidence>
<evidence type="ECO:0000256" key="6">
    <source>
        <dbReference type="ARBA" id="ARBA00047899"/>
    </source>
</evidence>
<name>A0A368S177_SETIT</name>
<gene>
    <name evidence="10" type="ORF">SETIT_7G251800v2</name>
</gene>
<feature type="region of interest" description="Disordered" evidence="8">
    <location>
        <begin position="340"/>
        <end position="371"/>
    </location>
</feature>
<reference evidence="10" key="2">
    <citation type="submission" date="2015-07" db="EMBL/GenBank/DDBJ databases">
        <authorList>
            <person name="Noorani M."/>
        </authorList>
    </citation>
    <scope>NUCLEOTIDE SEQUENCE</scope>
    <source>
        <strain evidence="10">Yugu1</strain>
    </source>
</reference>
<evidence type="ECO:0000313" key="10">
    <source>
        <dbReference type="EMBL" id="RCV35590.1"/>
    </source>
</evidence>
<proteinExistence type="predicted"/>
<dbReference type="EC" id="2.7.11.1" evidence="2"/>
<dbReference type="AlphaFoldDB" id="A0A368S177"/>
<comment type="subcellular location">
    <subcellularLocation>
        <location evidence="1">Membrane</location>
        <topology evidence="1">Single-pass type I membrane protein</topology>
    </subcellularLocation>
</comment>